<gene>
    <name evidence="1" type="ORF">A5640_03330</name>
</gene>
<sequence length="171" mass="19415">MAGQVDRSKDALQRLSAWAAHLRVAEKDLQREIYHAAHVVGLPQRVISEVVGSISQATVQRIIRRIDKDPSRLEESPAEVIDRRAAGLIDDETMMDRLLHRTYSFGHVPSIDGIATDAYVPGDWDQIETAYYRDLLSEEEFTQLMERQRSQLEQAVRTKQAVQAEQAVQSC</sequence>
<dbReference type="EMBL" id="LZLM01000024">
    <property type="protein sequence ID" value="OBJ89084.1"/>
    <property type="molecule type" value="Genomic_DNA"/>
</dbReference>
<reference evidence="1 2" key="1">
    <citation type="submission" date="2016-06" db="EMBL/GenBank/DDBJ databases">
        <authorList>
            <person name="Kjaerup R.B."/>
            <person name="Dalgaard T.S."/>
            <person name="Juul-Madsen H.R."/>
        </authorList>
    </citation>
    <scope>NUCLEOTIDE SEQUENCE [LARGE SCALE GENOMIC DNA]</scope>
    <source>
        <strain evidence="1 2">1276495.2</strain>
    </source>
</reference>
<name>A0A1A3KXC1_MYCAS</name>
<evidence type="ECO:0000313" key="2">
    <source>
        <dbReference type="Proteomes" id="UP000093925"/>
    </source>
</evidence>
<dbReference type="RefSeq" id="WP_065138699.1">
    <property type="nucleotide sequence ID" value="NZ_LZLM01000024.1"/>
</dbReference>
<comment type="caution">
    <text evidence="1">The sequence shown here is derived from an EMBL/GenBank/DDBJ whole genome shotgun (WGS) entry which is preliminary data.</text>
</comment>
<evidence type="ECO:0000313" key="1">
    <source>
        <dbReference type="EMBL" id="OBJ89084.1"/>
    </source>
</evidence>
<proteinExistence type="predicted"/>
<protein>
    <submittedName>
        <fullName evidence="1">Uncharacterized protein</fullName>
    </submittedName>
</protein>
<dbReference type="AlphaFoldDB" id="A0A1A3KXC1"/>
<dbReference type="Proteomes" id="UP000093925">
    <property type="component" value="Unassembled WGS sequence"/>
</dbReference>
<organism evidence="1 2">
    <name type="scientific">Mycobacterium asiaticum</name>
    <dbReference type="NCBI Taxonomy" id="1790"/>
    <lineage>
        <taxon>Bacteria</taxon>
        <taxon>Bacillati</taxon>
        <taxon>Actinomycetota</taxon>
        <taxon>Actinomycetes</taxon>
        <taxon>Mycobacteriales</taxon>
        <taxon>Mycobacteriaceae</taxon>
        <taxon>Mycobacterium</taxon>
    </lineage>
</organism>
<accession>A0A1A3KXC1</accession>